<evidence type="ECO:0000256" key="2">
    <source>
        <dbReference type="SAM" id="Phobius"/>
    </source>
</evidence>
<evidence type="ECO:0000313" key="4">
    <source>
        <dbReference type="Proteomes" id="UP001054857"/>
    </source>
</evidence>
<accession>A0AAD3DGE5</accession>
<evidence type="ECO:0000256" key="1">
    <source>
        <dbReference type="SAM" id="MobiDB-lite"/>
    </source>
</evidence>
<sequence>MASFARQRSYARCFVAFAVLGLVCQAQGRLLIIQQESRDGAHGVVQVISDEPGQASSSVFDSVFGSSFSWLQQQLTLLEELERATIQRLTDSVGFAAPQYDVLRDVGRARMRAALLDRQLARQSSAAIVATSTQAAADTDSLGSSSSATSSSALDVLSDMLDAYDEAAETAKGSDSYDAYTSAEEEQEEEAGEQKLKEEYEEKVEEDRESEDYEEEDYQNVPERLEAYDDASYDVRSRSDDDYQATRRVHRQLGDAYSSFTTSSSAAETLATKGSAEEQVVEYAYVGNEDDDDDDDSEEGVYEDLYEEVAGAYLAHVFGDEYQEVYEDYLELRADPMQMEWEDYLDLAYEYDSDELYGTDGDWYDSDEYVEDYYLNNAIATPNGLAMLADIAELVAWTRLAASLSQQQRSELQQQLMARLPSDPVEDDDWYSGETEVRSFDLITFDDISSSNGGSSSSSSETVFIVPGEPFGGISLAAVFGLQDPQQQPQQQTPMYDTSDFQPMQLVNKFDLQLVHPDGSINWGLVTLCILAAGTAAMLAGMVVSCAALRRSMLTCRSGGGSWVYVPARLPRQKQPLAWCGSEELSKPLVLSAEESYGTVVVEHAARYVPPVEANESVAKALYK</sequence>
<name>A0AAD3DGE5_9CHLO</name>
<keyword evidence="4" id="KW-1185">Reference proteome</keyword>
<feature type="region of interest" description="Disordered" evidence="1">
    <location>
        <begin position="168"/>
        <end position="218"/>
    </location>
</feature>
<dbReference type="EMBL" id="BMAR01000001">
    <property type="protein sequence ID" value="GFR41336.1"/>
    <property type="molecule type" value="Genomic_DNA"/>
</dbReference>
<protein>
    <recommendedName>
        <fullName evidence="5">Transmembrane protein</fullName>
    </recommendedName>
</protein>
<keyword evidence="2" id="KW-0812">Transmembrane</keyword>
<evidence type="ECO:0000313" key="3">
    <source>
        <dbReference type="EMBL" id="GFR41336.1"/>
    </source>
</evidence>
<comment type="caution">
    <text evidence="3">The sequence shown here is derived from an EMBL/GenBank/DDBJ whole genome shotgun (WGS) entry which is preliminary data.</text>
</comment>
<keyword evidence="2" id="KW-1133">Transmembrane helix</keyword>
<feature type="compositionally biased region" description="Acidic residues" evidence="1">
    <location>
        <begin position="201"/>
        <end position="218"/>
    </location>
</feature>
<keyword evidence="2" id="KW-0472">Membrane</keyword>
<proteinExistence type="predicted"/>
<reference evidence="3 4" key="1">
    <citation type="journal article" date="2021" name="Sci. Rep.">
        <title>Genome sequencing of the multicellular alga Astrephomene provides insights into convergent evolution of germ-soma differentiation.</title>
        <authorList>
            <person name="Yamashita S."/>
            <person name="Yamamoto K."/>
            <person name="Matsuzaki R."/>
            <person name="Suzuki S."/>
            <person name="Yamaguchi H."/>
            <person name="Hirooka S."/>
            <person name="Minakuchi Y."/>
            <person name="Miyagishima S."/>
            <person name="Kawachi M."/>
            <person name="Toyoda A."/>
            <person name="Nozaki H."/>
        </authorList>
    </citation>
    <scope>NUCLEOTIDE SEQUENCE [LARGE SCALE GENOMIC DNA]</scope>
    <source>
        <strain evidence="3 4">NIES-4017</strain>
    </source>
</reference>
<dbReference type="Proteomes" id="UP001054857">
    <property type="component" value="Unassembled WGS sequence"/>
</dbReference>
<gene>
    <name evidence="3" type="ORF">Agub_g2021</name>
</gene>
<evidence type="ECO:0008006" key="5">
    <source>
        <dbReference type="Google" id="ProtNLM"/>
    </source>
</evidence>
<organism evidence="3 4">
    <name type="scientific">Astrephomene gubernaculifera</name>
    <dbReference type="NCBI Taxonomy" id="47775"/>
    <lineage>
        <taxon>Eukaryota</taxon>
        <taxon>Viridiplantae</taxon>
        <taxon>Chlorophyta</taxon>
        <taxon>core chlorophytes</taxon>
        <taxon>Chlorophyceae</taxon>
        <taxon>CS clade</taxon>
        <taxon>Chlamydomonadales</taxon>
        <taxon>Astrephomenaceae</taxon>
        <taxon>Astrephomene</taxon>
    </lineage>
</organism>
<feature type="transmembrane region" description="Helical" evidence="2">
    <location>
        <begin position="523"/>
        <end position="549"/>
    </location>
</feature>
<dbReference type="AlphaFoldDB" id="A0AAD3DGE5"/>